<gene>
    <name evidence="2" type="ORF">MEBOL_000450</name>
</gene>
<dbReference type="SUPFAM" id="SSF74853">
    <property type="entry name" value="Lamin A/C globular tail domain"/>
    <property type="match status" value="1"/>
</dbReference>
<proteinExistence type="predicted"/>
<dbReference type="PANTHER" id="PTHR40050:SF1">
    <property type="entry name" value="INNER SPORE COAT PROTEIN H"/>
    <property type="match status" value="1"/>
</dbReference>
<sequence>MVGLLCPIVAHSFAAEDVLSRGDYPRVQARVPVVELRISAADLARLDEDPTSEATVPVVMVLDGRKAPGQVRYRGASTRTLPQKSFKVELDSGYDLDDRDHFELLASWSDSGKLTEKFAVDLYTAMGLPVPSARYVRVSINGQHNGLYLDMEHVGKEYLKQHGLEKKAAIYRCGHRNCELTLHPGSHQTDFEKKTQEASGRADLEALLAWVNRSDDADFEAKLARRVDVEAYLGNLVGDMLISNNYIEDSRSYWIHETSKDRWQYTPWDLNNAVMLHWRTWAPTDPPITHRWPQALSLYDPVVQQLYEQRVHERPAHKPTWSVLNTRLWDRPALRARMIAKLEAALSGPFSEARANAHLDALWALVEPEMRRDPYVSLEHLAHTREYIRTYVRERRAFLLQALSTLRAQGAGPLVIQEVAAGSAGYVELYNRGSSKLSLAGHELTNDLRAVVRFRLPARTLAPGQRLRLVADGDTSKGPLHLPFTLSASEGGEVGLFDGNILSDTGTPLVYGPVDAVYFGPSPANTVYGRLTPGGEDFGRRPRAP</sequence>
<dbReference type="Pfam" id="PF08757">
    <property type="entry name" value="CotH"/>
    <property type="match status" value="1"/>
</dbReference>
<dbReference type="KEGG" id="mbd:MEBOL_000450"/>
<dbReference type="Proteomes" id="UP000217289">
    <property type="component" value="Chromosome"/>
</dbReference>
<dbReference type="InterPro" id="IPR014867">
    <property type="entry name" value="Spore_coat_CotH_CotH2/3/7"/>
</dbReference>
<dbReference type="AlphaFoldDB" id="A0A286NV88"/>
<reference evidence="2 3" key="1">
    <citation type="submission" date="2017-06" db="EMBL/GenBank/DDBJ databases">
        <authorList>
            <person name="Kim H.J."/>
            <person name="Triplett B.A."/>
        </authorList>
    </citation>
    <scope>NUCLEOTIDE SEQUENCE [LARGE SCALE GENOMIC DNA]</scope>
    <source>
        <strain evidence="2 3">DSM 14713</strain>
    </source>
</reference>
<dbReference type="Pfam" id="PF00932">
    <property type="entry name" value="LTD"/>
    <property type="match status" value="1"/>
</dbReference>
<accession>A0A286NV88</accession>
<evidence type="ECO:0000313" key="3">
    <source>
        <dbReference type="Proteomes" id="UP000217289"/>
    </source>
</evidence>
<dbReference type="PANTHER" id="PTHR40050">
    <property type="entry name" value="INNER SPORE COAT PROTEIN H"/>
    <property type="match status" value="1"/>
</dbReference>
<dbReference type="PROSITE" id="PS51841">
    <property type="entry name" value="LTD"/>
    <property type="match status" value="1"/>
</dbReference>
<dbReference type="InterPro" id="IPR001322">
    <property type="entry name" value="Lamin_tail_dom"/>
</dbReference>
<dbReference type="RefSeq" id="WP_245919383.1">
    <property type="nucleotide sequence ID" value="NZ_CP022163.1"/>
</dbReference>
<protein>
    <recommendedName>
        <fullName evidence="1">LTD domain-containing protein</fullName>
    </recommendedName>
</protein>
<dbReference type="EMBL" id="CP022163">
    <property type="protein sequence ID" value="ATB27015.1"/>
    <property type="molecule type" value="Genomic_DNA"/>
</dbReference>
<dbReference type="Gene3D" id="2.60.40.1260">
    <property type="entry name" value="Lamin Tail domain"/>
    <property type="match status" value="1"/>
</dbReference>
<feature type="domain" description="LTD" evidence="1">
    <location>
        <begin position="402"/>
        <end position="515"/>
    </location>
</feature>
<evidence type="ECO:0000259" key="1">
    <source>
        <dbReference type="PROSITE" id="PS51841"/>
    </source>
</evidence>
<name>A0A286NV88_9BACT</name>
<evidence type="ECO:0000313" key="2">
    <source>
        <dbReference type="EMBL" id="ATB27015.1"/>
    </source>
</evidence>
<dbReference type="InterPro" id="IPR036415">
    <property type="entry name" value="Lamin_tail_dom_sf"/>
</dbReference>
<keyword evidence="3" id="KW-1185">Reference proteome</keyword>
<organism evidence="2 3">
    <name type="scientific">Melittangium boletus DSM 14713</name>
    <dbReference type="NCBI Taxonomy" id="1294270"/>
    <lineage>
        <taxon>Bacteria</taxon>
        <taxon>Pseudomonadati</taxon>
        <taxon>Myxococcota</taxon>
        <taxon>Myxococcia</taxon>
        <taxon>Myxococcales</taxon>
        <taxon>Cystobacterineae</taxon>
        <taxon>Archangiaceae</taxon>
        <taxon>Melittangium</taxon>
    </lineage>
</organism>